<dbReference type="NCBIfam" id="NF004167">
    <property type="entry name" value="PRK05632.1"/>
    <property type="match status" value="1"/>
</dbReference>
<dbReference type="Pfam" id="PF07085">
    <property type="entry name" value="DRTGG"/>
    <property type="match status" value="1"/>
</dbReference>
<dbReference type="NCBIfam" id="TIGR00651">
    <property type="entry name" value="pta"/>
    <property type="match status" value="1"/>
</dbReference>
<dbReference type="PANTHER" id="PTHR43356:SF3">
    <property type="entry name" value="PHOSPHATE ACETYLTRANSFERASE"/>
    <property type="match status" value="1"/>
</dbReference>
<sequence length="704" mass="74079">MKTLFVAPTRNGVGLSSTALGLLRALERRGLKVAFLKPIAQTHEAAPDDSVHFARTLAHAVTPDPIPLAHAEEQLSLGQEEDLMEGVIALARQAVGGVTGGADVLVAEGLALNERNTYAGTLNASLARNLEADVVLVSSLAGVTPGALADELEIAAQGYRRSDGSGLAGYVLNFAPRELDFGGLLAELRGRSRVLASGELPLLGVVAQTEALSAPRTVDVARHLGATLVNGGEATFRRVTSTVITARSVPKMADLFTSGALVVTPGDREDVVMAAALSHLSGVPLAGLMFTSGSAPEPAIERLCRAALTSSLPVLRVDTNSYNTASRLSRMDPRVPHDDLERMERTLDFIADRLDTVPLGTRLSTPQPEGERRLPPSAFRYELIQRARAANKRIVLPEGDEPRTVKAAIRCVEKGIARPLLLAHPDKVRQVAEGQGLTLPQGLEVLDPESIRANYVAPMVELRRSKGLTAPQAEAQLEDTVVLGTMMLALGEVDGLVSGAVHTTANTVRPALQLIKTAPGAALVSSVFFMLMPEQVLVYGDAAINPNPGAEELADIAIQSADSAQAFGITPRVAMLSYSTGESGAGEDVEKVKAATQLVRERRPDIQVDGPLQYDAASVLSVGRQKAPNSPVAGRATVFIFPDLNTGNTTYKAVQRAAGVVAIGPMLQGLRKPVNDLSRGALVDDIVYTVALTAIQAGQGQGGV</sequence>
<keyword evidence="9 11" id="KW-0012">Acyltransferase</keyword>
<evidence type="ECO:0000256" key="2">
    <source>
        <dbReference type="ARBA" id="ARBA00004989"/>
    </source>
</evidence>
<evidence type="ECO:0000259" key="13">
    <source>
        <dbReference type="Pfam" id="PF07085"/>
    </source>
</evidence>
<dbReference type="Gene3D" id="3.40.1390.20">
    <property type="entry name" value="HprK N-terminal domain-like"/>
    <property type="match status" value="1"/>
</dbReference>
<dbReference type="RefSeq" id="WP_084050472.1">
    <property type="nucleotide sequence ID" value="NZ_FWWU01000009.1"/>
</dbReference>
<evidence type="ECO:0000256" key="1">
    <source>
        <dbReference type="ARBA" id="ARBA00004496"/>
    </source>
</evidence>
<dbReference type="NCBIfam" id="NF007233">
    <property type="entry name" value="PRK09653.1"/>
    <property type="match status" value="1"/>
</dbReference>
<dbReference type="InterPro" id="IPR010766">
    <property type="entry name" value="DRTGG"/>
</dbReference>
<proteinExistence type="inferred from homology"/>
<evidence type="ECO:0000256" key="5">
    <source>
        <dbReference type="ARBA" id="ARBA00012707"/>
    </source>
</evidence>
<evidence type="ECO:0000313" key="14">
    <source>
        <dbReference type="EMBL" id="SMB95888.1"/>
    </source>
</evidence>
<dbReference type="Gene3D" id="3.40.50.10750">
    <property type="entry name" value="Isocitrate/Isopropylmalate dehydrogenase-like"/>
    <property type="match status" value="1"/>
</dbReference>
<evidence type="ECO:0000256" key="7">
    <source>
        <dbReference type="ARBA" id="ARBA00022490"/>
    </source>
</evidence>
<feature type="domain" description="DRTGG" evidence="13">
    <location>
        <begin position="219"/>
        <end position="331"/>
    </location>
</feature>
<dbReference type="OrthoDB" id="9805787at2"/>
<keyword evidence="15" id="KW-1185">Reference proteome</keyword>
<dbReference type="Pfam" id="PF13500">
    <property type="entry name" value="AAA_26"/>
    <property type="match status" value="1"/>
</dbReference>
<evidence type="ECO:0000259" key="12">
    <source>
        <dbReference type="Pfam" id="PF01515"/>
    </source>
</evidence>
<comment type="function">
    <text evidence="11">Involved in acetate metabolism.</text>
</comment>
<dbReference type="SUPFAM" id="SSF75138">
    <property type="entry name" value="HprK N-terminal domain-like"/>
    <property type="match status" value="1"/>
</dbReference>
<feature type="domain" description="Phosphate acetyl/butaryl transferase" evidence="12">
    <location>
        <begin position="379"/>
        <end position="694"/>
    </location>
</feature>
<evidence type="ECO:0000313" key="15">
    <source>
        <dbReference type="Proteomes" id="UP000192582"/>
    </source>
</evidence>
<comment type="similarity">
    <text evidence="4 11">In the N-terminal section; belongs to the CobB/CobQ family.</text>
</comment>
<dbReference type="Proteomes" id="UP000192582">
    <property type="component" value="Unassembled WGS sequence"/>
</dbReference>
<dbReference type="AlphaFoldDB" id="A0A1W1VRB3"/>
<protein>
    <recommendedName>
        <fullName evidence="6 11">Phosphate acetyltransferase</fullName>
        <ecNumber evidence="5 11">2.3.1.8</ecNumber>
    </recommendedName>
    <alternativeName>
        <fullName evidence="10 11">Phosphotransacetylase</fullName>
    </alternativeName>
</protein>
<dbReference type="Gene3D" id="3.40.50.10950">
    <property type="match status" value="1"/>
</dbReference>
<reference evidence="14 15" key="1">
    <citation type="submission" date="2017-04" db="EMBL/GenBank/DDBJ databases">
        <authorList>
            <person name="Afonso C.L."/>
            <person name="Miller P.J."/>
            <person name="Scott M.A."/>
            <person name="Spackman E."/>
            <person name="Goraichik I."/>
            <person name="Dimitrov K.M."/>
            <person name="Suarez D.L."/>
            <person name="Swayne D.E."/>
        </authorList>
    </citation>
    <scope>NUCLEOTIDE SEQUENCE [LARGE SCALE GENOMIC DNA]</scope>
    <source>
        <strain evidence="14 15">KR-140</strain>
    </source>
</reference>
<comment type="domain">
    <text evidence="11">The N-terminal region seems to be important for proper quaternary structure. The C-terminal region contains the substrate-binding site.</text>
</comment>
<evidence type="ECO:0000256" key="3">
    <source>
        <dbReference type="ARBA" id="ARBA00008756"/>
    </source>
</evidence>
<dbReference type="GO" id="GO:0006085">
    <property type="term" value="P:acetyl-CoA biosynthetic process"/>
    <property type="evidence" value="ECO:0007669"/>
    <property type="project" value="UniProtKB-UniPathway"/>
</dbReference>
<dbReference type="InterPro" id="IPR027417">
    <property type="entry name" value="P-loop_NTPase"/>
</dbReference>
<dbReference type="Gene3D" id="3.40.50.300">
    <property type="entry name" value="P-loop containing nucleotide triphosphate hydrolases"/>
    <property type="match status" value="1"/>
</dbReference>
<gene>
    <name evidence="14" type="ORF">SAMN00790413_03051</name>
</gene>
<dbReference type="InterPro" id="IPR050500">
    <property type="entry name" value="Phos_Acetyltrans/Butyryltrans"/>
</dbReference>
<dbReference type="FunFam" id="3.40.50.10750:FF:000001">
    <property type="entry name" value="Phosphate acetyltransferase"/>
    <property type="match status" value="1"/>
</dbReference>
<dbReference type="PIRSF" id="PIRSF006107">
    <property type="entry name" value="PhpActrans_proteobac"/>
    <property type="match status" value="1"/>
</dbReference>
<dbReference type="STRING" id="695939.SAMN00790413_03051"/>
<dbReference type="InterPro" id="IPR002505">
    <property type="entry name" value="PTA_PTB"/>
</dbReference>
<dbReference type="InterPro" id="IPR016475">
    <property type="entry name" value="P-Actrans_bac"/>
</dbReference>
<dbReference type="Pfam" id="PF01515">
    <property type="entry name" value="PTA_PTB"/>
    <property type="match status" value="1"/>
</dbReference>
<comment type="pathway">
    <text evidence="2 11">Metabolic intermediate biosynthesis; acetyl-CoA biosynthesis; acetyl-CoA from acetate: step 2/2.</text>
</comment>
<dbReference type="InterPro" id="IPR028979">
    <property type="entry name" value="Ser_kin/Pase_Hpr-like_N_sf"/>
</dbReference>
<dbReference type="EC" id="2.3.1.8" evidence="5 11"/>
<comment type="catalytic activity">
    <reaction evidence="11">
        <text>acetyl-CoA + phosphate = acetyl phosphate + CoA</text>
        <dbReference type="Rhea" id="RHEA:19521"/>
        <dbReference type="ChEBI" id="CHEBI:22191"/>
        <dbReference type="ChEBI" id="CHEBI:43474"/>
        <dbReference type="ChEBI" id="CHEBI:57287"/>
        <dbReference type="ChEBI" id="CHEBI:57288"/>
        <dbReference type="EC" id="2.3.1.8"/>
    </reaction>
</comment>
<dbReference type="InterPro" id="IPR042112">
    <property type="entry name" value="P_AcTrfase_dom2"/>
</dbReference>
<dbReference type="GO" id="GO:0008959">
    <property type="term" value="F:phosphate acetyltransferase activity"/>
    <property type="evidence" value="ECO:0007669"/>
    <property type="project" value="UniProtKB-EC"/>
</dbReference>
<comment type="similarity">
    <text evidence="3 11">In the C-terminal section; belongs to the phosphate acetyltransferase and butyryltransferase family.</text>
</comment>
<dbReference type="SUPFAM" id="SSF53659">
    <property type="entry name" value="Isocitrate/Isopropylmalate dehydrogenase-like"/>
    <property type="match status" value="1"/>
</dbReference>
<dbReference type="CDD" id="cd03109">
    <property type="entry name" value="DTBS"/>
    <property type="match status" value="1"/>
</dbReference>
<dbReference type="PANTHER" id="PTHR43356">
    <property type="entry name" value="PHOSPHATE ACETYLTRANSFERASE"/>
    <property type="match status" value="1"/>
</dbReference>
<evidence type="ECO:0000256" key="4">
    <source>
        <dbReference type="ARBA" id="ARBA00009786"/>
    </source>
</evidence>
<keyword evidence="7 11" id="KW-0963">Cytoplasm</keyword>
<evidence type="ECO:0000256" key="8">
    <source>
        <dbReference type="ARBA" id="ARBA00022679"/>
    </source>
</evidence>
<comment type="subcellular location">
    <subcellularLocation>
        <location evidence="1 11">Cytoplasm</location>
    </subcellularLocation>
</comment>
<keyword evidence="8 11" id="KW-0808">Transferase</keyword>
<name>A0A1W1VRB3_9DEIO</name>
<evidence type="ECO:0000256" key="10">
    <source>
        <dbReference type="ARBA" id="ARBA00031108"/>
    </source>
</evidence>
<accession>A0A1W1VRB3</accession>
<organism evidence="14 15">
    <name type="scientific">Deinococcus hopiensis KR-140</name>
    <dbReference type="NCBI Taxonomy" id="695939"/>
    <lineage>
        <taxon>Bacteria</taxon>
        <taxon>Thermotogati</taxon>
        <taxon>Deinococcota</taxon>
        <taxon>Deinococci</taxon>
        <taxon>Deinococcales</taxon>
        <taxon>Deinococcaceae</taxon>
        <taxon>Deinococcus</taxon>
    </lineage>
</organism>
<dbReference type="EMBL" id="FWWU01000009">
    <property type="protein sequence ID" value="SMB95888.1"/>
    <property type="molecule type" value="Genomic_DNA"/>
</dbReference>
<dbReference type="UniPathway" id="UPA00340">
    <property type="reaction ID" value="UER00459"/>
</dbReference>
<evidence type="ECO:0000256" key="11">
    <source>
        <dbReference type="PIRNR" id="PIRNR006107"/>
    </source>
</evidence>
<dbReference type="InterPro" id="IPR004614">
    <property type="entry name" value="P_AcTrfase"/>
</dbReference>
<dbReference type="GO" id="GO:0005737">
    <property type="term" value="C:cytoplasm"/>
    <property type="evidence" value="ECO:0007669"/>
    <property type="project" value="UniProtKB-SubCell"/>
</dbReference>
<evidence type="ECO:0000256" key="6">
    <source>
        <dbReference type="ARBA" id="ARBA00021528"/>
    </source>
</evidence>
<dbReference type="SUPFAM" id="SSF52540">
    <property type="entry name" value="P-loop containing nucleoside triphosphate hydrolases"/>
    <property type="match status" value="1"/>
</dbReference>
<evidence type="ECO:0000256" key="9">
    <source>
        <dbReference type="ARBA" id="ARBA00023315"/>
    </source>
</evidence>
<dbReference type="InterPro" id="IPR042113">
    <property type="entry name" value="P_AcTrfase_dom1"/>
</dbReference>